<dbReference type="InterPro" id="IPR001845">
    <property type="entry name" value="HTH_ArsR_DNA-bd_dom"/>
</dbReference>
<dbReference type="RefSeq" id="WP_100561786.1">
    <property type="nucleotide sequence ID" value="NZ_CP136798.1"/>
</dbReference>
<dbReference type="PANTHER" id="PTHR43132">
    <property type="entry name" value="ARSENICAL RESISTANCE OPERON REPRESSOR ARSR-RELATED"/>
    <property type="match status" value="1"/>
</dbReference>
<sequence>MVYRIHLTADDLARVRVAEAPMPLVDLTTAARQLKRRTQPARLDAWRRRSLPLLSSQARMVLSMVPLYGTLPDFLDPQGSSSPEEELERVRAIPRRRIAADLAAVSETEQLPAWTQRLADDAELREAFHDGWAHLYTVLLQPYWTPITNLQSSDRMLRLRQFLTGGVETLLAQANPHWVQWKPPVLEIRTVLASTVHDLHPRGRGLLLVPSLFQTTSAAVFDDGSSQPIVTYPSGGHDRLASLALLTPAQSPGGLSSPVAALLGRTRTAVLETVTTHSGSTTTEIARLLRISPASASEHATVLREAGLIQTARHGNRVLHTSTELGRNLLNSPARRP</sequence>
<gene>
    <name evidence="5" type="ORF">R1Y80_14130</name>
</gene>
<dbReference type="GO" id="GO:0003677">
    <property type="term" value="F:DNA binding"/>
    <property type="evidence" value="ECO:0007669"/>
    <property type="project" value="UniProtKB-KW"/>
</dbReference>
<dbReference type="SMART" id="SM00418">
    <property type="entry name" value="HTH_ARSR"/>
    <property type="match status" value="1"/>
</dbReference>
<dbReference type="EMBL" id="CP136798">
    <property type="protein sequence ID" value="XCN14726.1"/>
    <property type="molecule type" value="Genomic_DNA"/>
</dbReference>
<dbReference type="InterPro" id="IPR011991">
    <property type="entry name" value="ArsR-like_HTH"/>
</dbReference>
<dbReference type="GO" id="GO:0003700">
    <property type="term" value="F:DNA-binding transcription factor activity"/>
    <property type="evidence" value="ECO:0007669"/>
    <property type="project" value="InterPro"/>
</dbReference>
<evidence type="ECO:0000313" key="5">
    <source>
        <dbReference type="EMBL" id="XCN14726.1"/>
    </source>
</evidence>
<evidence type="ECO:0000256" key="3">
    <source>
        <dbReference type="ARBA" id="ARBA00023163"/>
    </source>
</evidence>
<evidence type="ECO:0000256" key="2">
    <source>
        <dbReference type="ARBA" id="ARBA00023125"/>
    </source>
</evidence>
<keyword evidence="1" id="KW-0805">Transcription regulation</keyword>
<dbReference type="SUPFAM" id="SSF46785">
    <property type="entry name" value="Winged helix' DNA-binding domain"/>
    <property type="match status" value="1"/>
</dbReference>
<proteinExistence type="predicted"/>
<reference evidence="5" key="1">
    <citation type="submission" date="2023-10" db="EMBL/GenBank/DDBJ databases">
        <title>Complete genome sequence of Streptomyces sp. JL1001.</title>
        <authorList>
            <person name="Jiang L."/>
        </authorList>
    </citation>
    <scope>NUCLEOTIDE SEQUENCE</scope>
    <source>
        <strain evidence="5">JL1001</strain>
    </source>
</reference>
<dbReference type="CDD" id="cd00090">
    <property type="entry name" value="HTH_ARSR"/>
    <property type="match status" value="1"/>
</dbReference>
<keyword evidence="3" id="KW-0804">Transcription</keyword>
<evidence type="ECO:0000256" key="1">
    <source>
        <dbReference type="ARBA" id="ARBA00023015"/>
    </source>
</evidence>
<keyword evidence="2" id="KW-0238">DNA-binding</keyword>
<dbReference type="PANTHER" id="PTHR43132:SF8">
    <property type="entry name" value="HTH-TYPE TRANSCRIPTIONAL REGULATOR KMTR"/>
    <property type="match status" value="1"/>
</dbReference>
<organism evidence="5">
    <name type="scientific">Streptomyces sp. JL1001</name>
    <dbReference type="NCBI Taxonomy" id="3078227"/>
    <lineage>
        <taxon>Bacteria</taxon>
        <taxon>Bacillati</taxon>
        <taxon>Actinomycetota</taxon>
        <taxon>Actinomycetes</taxon>
        <taxon>Kitasatosporales</taxon>
        <taxon>Streptomycetaceae</taxon>
        <taxon>Streptomyces</taxon>
    </lineage>
</organism>
<evidence type="ECO:0000259" key="4">
    <source>
        <dbReference type="SMART" id="SM00418"/>
    </source>
</evidence>
<dbReference type="InterPro" id="IPR036390">
    <property type="entry name" value="WH_DNA-bd_sf"/>
</dbReference>
<accession>A0AAU8KFY6</accession>
<dbReference type="AlphaFoldDB" id="A0AAU8KFY6"/>
<dbReference type="Gene3D" id="1.10.10.10">
    <property type="entry name" value="Winged helix-like DNA-binding domain superfamily/Winged helix DNA-binding domain"/>
    <property type="match status" value="1"/>
</dbReference>
<dbReference type="InterPro" id="IPR051011">
    <property type="entry name" value="Metal_resp_trans_reg"/>
</dbReference>
<protein>
    <submittedName>
        <fullName evidence="5">Winged helix-turn-helix domain-containing protein</fullName>
    </submittedName>
</protein>
<dbReference type="InterPro" id="IPR036388">
    <property type="entry name" value="WH-like_DNA-bd_sf"/>
</dbReference>
<name>A0AAU8KFY6_9ACTN</name>
<feature type="domain" description="HTH arsR-type" evidence="4">
    <location>
        <begin position="261"/>
        <end position="331"/>
    </location>
</feature>